<evidence type="ECO:0000256" key="5">
    <source>
        <dbReference type="ARBA" id="ARBA00023015"/>
    </source>
</evidence>
<dbReference type="InterPro" id="IPR000831">
    <property type="entry name" value="Trp_repress"/>
</dbReference>
<organism evidence="8 9">
    <name type="scientific">Marinomonas pontica</name>
    <dbReference type="NCBI Taxonomy" id="264739"/>
    <lineage>
        <taxon>Bacteria</taxon>
        <taxon>Pseudomonadati</taxon>
        <taxon>Pseudomonadota</taxon>
        <taxon>Gammaproteobacteria</taxon>
        <taxon>Oceanospirillales</taxon>
        <taxon>Oceanospirillaceae</taxon>
        <taxon>Marinomonas</taxon>
    </lineage>
</organism>
<keyword evidence="7" id="KW-0804">Transcription</keyword>
<dbReference type="Proteomes" id="UP001307608">
    <property type="component" value="Chromosome"/>
</dbReference>
<comment type="similarity">
    <text evidence="2">Belongs to the TrpR family.</text>
</comment>
<dbReference type="EMBL" id="AP027271">
    <property type="protein sequence ID" value="BDX01663.1"/>
    <property type="molecule type" value="Genomic_DNA"/>
</dbReference>
<evidence type="ECO:0000313" key="8">
    <source>
        <dbReference type="EMBL" id="BDX01663.1"/>
    </source>
</evidence>
<reference evidence="8 9" key="1">
    <citation type="submission" date="2023-01" db="EMBL/GenBank/DDBJ databases">
        <title>Complete genome sequence of Marinomonas pontica strain 200518_36.</title>
        <authorList>
            <person name="Ueki S."/>
            <person name="Gajardo G."/>
            <person name="Maruyama F."/>
        </authorList>
    </citation>
    <scope>NUCLEOTIDE SEQUENCE [LARGE SCALE GENOMIC DNA]</scope>
    <source>
        <strain evidence="8 9">200518_36</strain>
    </source>
</reference>
<keyword evidence="6" id="KW-0238">DNA-binding</keyword>
<gene>
    <name evidence="8" type="ORF">MACH16_04110</name>
</gene>
<dbReference type="PANTHER" id="PTHR38025">
    <property type="entry name" value="TRP OPERON REPRESSOR"/>
    <property type="match status" value="1"/>
</dbReference>
<accession>A0ABM8F9I5</accession>
<evidence type="ECO:0000256" key="2">
    <source>
        <dbReference type="ARBA" id="ARBA00007027"/>
    </source>
</evidence>
<keyword evidence="5" id="KW-0805">Transcription regulation</keyword>
<keyword evidence="9" id="KW-1185">Reference proteome</keyword>
<dbReference type="InterPro" id="IPR013335">
    <property type="entry name" value="Trp_repress_bac"/>
</dbReference>
<keyword evidence="4" id="KW-0678">Repressor</keyword>
<comment type="subcellular location">
    <subcellularLocation>
        <location evidence="1">Cytoplasm</location>
    </subcellularLocation>
</comment>
<dbReference type="InterPro" id="IPR038116">
    <property type="entry name" value="TrpR-like_sf"/>
</dbReference>
<name>A0ABM8F9I5_9GAMM</name>
<protein>
    <recommendedName>
        <fullName evidence="10">Trp operon repressor</fullName>
    </recommendedName>
</protein>
<dbReference type="Pfam" id="PF01371">
    <property type="entry name" value="Trp_repressor"/>
    <property type="match status" value="1"/>
</dbReference>
<evidence type="ECO:0000256" key="4">
    <source>
        <dbReference type="ARBA" id="ARBA00022491"/>
    </source>
</evidence>
<dbReference type="InterPro" id="IPR010921">
    <property type="entry name" value="Trp_repressor/repl_initiator"/>
</dbReference>
<proteinExistence type="inferred from homology"/>
<evidence type="ECO:0000256" key="7">
    <source>
        <dbReference type="ARBA" id="ARBA00023163"/>
    </source>
</evidence>
<sequence>MPKQYCISVLLIFLKIYTVLVREYITAYQIEVPMKDLVQFLTEAGDEAVLERRLKALLTPNEINEMQHRLQIFSLLEQGVPQRDIAKQLGVGIATVTRGSRALKELKEI</sequence>
<dbReference type="SUPFAM" id="SSF48295">
    <property type="entry name" value="TrpR-like"/>
    <property type="match status" value="1"/>
</dbReference>
<dbReference type="Gene3D" id="1.10.1270.10">
    <property type="entry name" value="TrpR-like"/>
    <property type="match status" value="1"/>
</dbReference>
<evidence type="ECO:0000256" key="1">
    <source>
        <dbReference type="ARBA" id="ARBA00004496"/>
    </source>
</evidence>
<dbReference type="PANTHER" id="PTHR38025:SF1">
    <property type="entry name" value="TRP OPERON REPRESSOR"/>
    <property type="match status" value="1"/>
</dbReference>
<keyword evidence="3" id="KW-0963">Cytoplasm</keyword>
<evidence type="ECO:0000256" key="6">
    <source>
        <dbReference type="ARBA" id="ARBA00023125"/>
    </source>
</evidence>
<evidence type="ECO:0008006" key="10">
    <source>
        <dbReference type="Google" id="ProtNLM"/>
    </source>
</evidence>
<evidence type="ECO:0000313" key="9">
    <source>
        <dbReference type="Proteomes" id="UP001307608"/>
    </source>
</evidence>
<evidence type="ECO:0000256" key="3">
    <source>
        <dbReference type="ARBA" id="ARBA00022490"/>
    </source>
</evidence>